<dbReference type="InterPro" id="IPR008990">
    <property type="entry name" value="Elect_transpt_acc-like_dom_sf"/>
</dbReference>
<evidence type="ECO:0000313" key="4">
    <source>
        <dbReference type="Proteomes" id="UP000277437"/>
    </source>
</evidence>
<proteinExistence type="predicted"/>
<feature type="signal peptide" evidence="1">
    <location>
        <begin position="1"/>
        <end position="28"/>
    </location>
</feature>
<keyword evidence="1" id="KW-0732">Signal</keyword>
<gene>
    <name evidence="3" type="primary">nthB</name>
    <name evidence="3" type="ORF">NCTC7357_02183</name>
</gene>
<feature type="chain" id="PRO_5043646011" evidence="1">
    <location>
        <begin position="29"/>
        <end position="143"/>
    </location>
</feature>
<dbReference type="EC" id="3.5.5.8" evidence="3"/>
<evidence type="ECO:0000259" key="2">
    <source>
        <dbReference type="Pfam" id="PF02211"/>
    </source>
</evidence>
<evidence type="ECO:0000256" key="1">
    <source>
        <dbReference type="SAM" id="SignalP"/>
    </source>
</evidence>
<feature type="domain" description="Nitrile hydratase beta subunit" evidence="2">
    <location>
        <begin position="46"/>
        <end position="142"/>
    </location>
</feature>
<evidence type="ECO:0000313" key="3">
    <source>
        <dbReference type="EMBL" id="VEF73902.1"/>
    </source>
</evidence>
<dbReference type="GO" id="GO:0018822">
    <property type="term" value="F:nitrile hydratase activity"/>
    <property type="evidence" value="ECO:0007669"/>
    <property type="project" value="UniProtKB-EC"/>
</dbReference>
<dbReference type="SUPFAM" id="SSF50090">
    <property type="entry name" value="Electron transport accessory proteins"/>
    <property type="match status" value="1"/>
</dbReference>
<dbReference type="PROSITE" id="PS51318">
    <property type="entry name" value="TAT"/>
    <property type="match status" value="1"/>
</dbReference>
<dbReference type="RefSeq" id="WP_197723013.1">
    <property type="nucleotide sequence ID" value="NZ_CP019399.1"/>
</dbReference>
<dbReference type="GO" id="GO:0018760">
    <property type="term" value="F:thiocyanate hydrolase activity"/>
    <property type="evidence" value="ECO:0007669"/>
    <property type="project" value="UniProtKB-EC"/>
</dbReference>
<accession>A0AAX3FTS6</accession>
<sequence length="143" mass="16486">MRHISRRGFVKSASAIATFSVMPQAVIAAPHGNDTVPNGEVISERTGFEQPPRFQVGQRIRISTRYPWGHYRTPMYIRAKVGRIERVLPEFLNPEQEGYGRNAGTHVRLYRVSFAQKDLWPNYTGPATDELQIEMYEHWIEKA</sequence>
<dbReference type="InterPro" id="IPR006311">
    <property type="entry name" value="TAT_signal"/>
</dbReference>
<dbReference type="EMBL" id="LR134334">
    <property type="protein sequence ID" value="VEF73902.1"/>
    <property type="molecule type" value="Genomic_DNA"/>
</dbReference>
<dbReference type="Proteomes" id="UP000277437">
    <property type="component" value="Chromosome"/>
</dbReference>
<protein>
    <submittedName>
        <fullName evidence="3">Nitrile hydratase subunit beta</fullName>
        <ecNumber evidence="3">3.5.5.8</ecNumber>
        <ecNumber evidence="3">4.2.1.84</ecNumber>
    </submittedName>
</protein>
<dbReference type="Pfam" id="PF02211">
    <property type="entry name" value="NHase_beta_C"/>
    <property type="match status" value="1"/>
</dbReference>
<reference evidence="3 4" key="1">
    <citation type="submission" date="2018-12" db="EMBL/GenBank/DDBJ databases">
        <authorList>
            <consortium name="Pathogen Informatics"/>
        </authorList>
    </citation>
    <scope>NUCLEOTIDE SEQUENCE [LARGE SCALE GENOMIC DNA]</scope>
    <source>
        <strain evidence="3 4">NCTC7357</strain>
    </source>
</reference>
<keyword evidence="3" id="KW-0378">Hydrolase</keyword>
<dbReference type="InterPro" id="IPR024690">
    <property type="entry name" value="CN_hydtase_beta_dom_C"/>
</dbReference>
<name>A0AAX3FTS6_9PSED</name>
<dbReference type="Gene3D" id="2.30.30.50">
    <property type="match status" value="1"/>
</dbReference>
<dbReference type="EC" id="4.2.1.84" evidence="3"/>
<keyword evidence="3" id="KW-0456">Lyase</keyword>
<organism evidence="3 4">
    <name type="scientific">Pseudomonas chlororaphis</name>
    <dbReference type="NCBI Taxonomy" id="587753"/>
    <lineage>
        <taxon>Bacteria</taxon>
        <taxon>Pseudomonadati</taxon>
        <taxon>Pseudomonadota</taxon>
        <taxon>Gammaproteobacteria</taxon>
        <taxon>Pseudomonadales</taxon>
        <taxon>Pseudomonadaceae</taxon>
        <taxon>Pseudomonas</taxon>
    </lineage>
</organism>
<dbReference type="AlphaFoldDB" id="A0AAX3FTS6"/>